<dbReference type="Proteomes" id="UP001626537">
    <property type="component" value="Chromosome"/>
</dbReference>
<evidence type="ECO:0000256" key="1">
    <source>
        <dbReference type="SAM" id="Phobius"/>
    </source>
</evidence>
<keyword evidence="1" id="KW-0472">Membrane</keyword>
<name>A0ABZ0HZ19_9GAMM</name>
<evidence type="ECO:0008006" key="4">
    <source>
        <dbReference type="Google" id="ProtNLM"/>
    </source>
</evidence>
<keyword evidence="1" id="KW-0812">Transmembrane</keyword>
<dbReference type="RefSeq" id="WP_407346722.1">
    <property type="nucleotide sequence ID" value="NZ_CP136864.1"/>
</dbReference>
<evidence type="ECO:0000313" key="3">
    <source>
        <dbReference type="Proteomes" id="UP001626537"/>
    </source>
</evidence>
<reference evidence="2 3" key="1">
    <citation type="submission" date="2023-10" db="EMBL/GenBank/DDBJ databases">
        <title>Two novel species belonging to the OM43/NOR5 clade.</title>
        <authorList>
            <person name="Park M."/>
        </authorList>
    </citation>
    <scope>NUCLEOTIDE SEQUENCE [LARGE SCALE GENOMIC DNA]</scope>
    <source>
        <strain evidence="2 3">IMCC43200</strain>
    </source>
</reference>
<feature type="transmembrane region" description="Helical" evidence="1">
    <location>
        <begin position="6"/>
        <end position="28"/>
    </location>
</feature>
<protein>
    <recommendedName>
        <fullName evidence="4">Type IV pilus assembly protein PilV</fullName>
    </recommendedName>
</protein>
<proteinExistence type="predicted"/>
<sequence length="157" mass="17944">MERGGIARLLVEVVSALVVLLGLVFVGLELRQNTNAVQAATFQGLTDATNDAVLLLAGDAELARIFSKGVADPTSLDENEYVRFTLWNRTFWVRMQNAYSQWHRGTLTDEDWKLYKSTICSNPHHQSMELTLHEHVFVLNDEFRRYIKSCWAEKSVQ</sequence>
<keyword evidence="3" id="KW-1185">Reference proteome</keyword>
<accession>A0ABZ0HZ19</accession>
<gene>
    <name evidence="2" type="ORF">R0135_10105</name>
</gene>
<evidence type="ECO:0000313" key="2">
    <source>
        <dbReference type="EMBL" id="WOJ92140.1"/>
    </source>
</evidence>
<organism evidence="2 3">
    <name type="scientific">Congregibacter variabilis</name>
    <dbReference type="NCBI Taxonomy" id="3081200"/>
    <lineage>
        <taxon>Bacteria</taxon>
        <taxon>Pseudomonadati</taxon>
        <taxon>Pseudomonadota</taxon>
        <taxon>Gammaproteobacteria</taxon>
        <taxon>Cellvibrionales</taxon>
        <taxon>Halieaceae</taxon>
        <taxon>Congregibacter</taxon>
    </lineage>
</organism>
<dbReference type="EMBL" id="CP136864">
    <property type="protein sequence ID" value="WOJ92140.1"/>
    <property type="molecule type" value="Genomic_DNA"/>
</dbReference>
<keyword evidence="1" id="KW-1133">Transmembrane helix</keyword>